<organism evidence="1 2">
    <name type="scientific">Ditylenchus dipsaci</name>
    <dbReference type="NCBI Taxonomy" id="166011"/>
    <lineage>
        <taxon>Eukaryota</taxon>
        <taxon>Metazoa</taxon>
        <taxon>Ecdysozoa</taxon>
        <taxon>Nematoda</taxon>
        <taxon>Chromadorea</taxon>
        <taxon>Rhabditida</taxon>
        <taxon>Tylenchina</taxon>
        <taxon>Tylenchomorpha</taxon>
        <taxon>Sphaerularioidea</taxon>
        <taxon>Anguinidae</taxon>
        <taxon>Anguininae</taxon>
        <taxon>Ditylenchus</taxon>
    </lineage>
</organism>
<dbReference type="WBParaSite" id="jg24425">
    <property type="protein sequence ID" value="jg24425"/>
    <property type="gene ID" value="jg24425"/>
</dbReference>
<evidence type="ECO:0000313" key="1">
    <source>
        <dbReference type="Proteomes" id="UP000887574"/>
    </source>
</evidence>
<dbReference type="AlphaFoldDB" id="A0A915DZU5"/>
<reference evidence="2" key="1">
    <citation type="submission" date="2022-11" db="UniProtKB">
        <authorList>
            <consortium name="WormBaseParasite"/>
        </authorList>
    </citation>
    <scope>IDENTIFICATION</scope>
</reference>
<name>A0A915DZU5_9BILA</name>
<evidence type="ECO:0000313" key="2">
    <source>
        <dbReference type="WBParaSite" id="jg24425"/>
    </source>
</evidence>
<dbReference type="Proteomes" id="UP000887574">
    <property type="component" value="Unplaced"/>
</dbReference>
<sequence length="113" mass="13015">MQGLVQKRARDSKDPPRTIIGNAIETVNDDTKPLIRRSLTARNIRNTRHVARLEPANPKSLAHLKIPKEFKMLGLEVFMKYDGWNGDERIQLENVDEQNVHYPTPCLSGKQQR</sequence>
<accession>A0A915DZU5</accession>
<protein>
    <submittedName>
        <fullName evidence="2">Uncharacterized protein</fullName>
    </submittedName>
</protein>
<keyword evidence="1" id="KW-1185">Reference proteome</keyword>
<proteinExistence type="predicted"/>